<dbReference type="VEuPathDB" id="TriTrypDB:ADEAN_000885100"/>
<dbReference type="EMBL" id="LR877164">
    <property type="protein sequence ID" value="CAD2221319.1"/>
    <property type="molecule type" value="Genomic_DNA"/>
</dbReference>
<keyword evidence="1" id="KW-0175">Coiled coil</keyword>
<proteinExistence type="predicted"/>
<dbReference type="Proteomes" id="UP000515908">
    <property type="component" value="Chromosome 20"/>
</dbReference>
<accession>A0A7G2CPN9</accession>
<keyword evidence="3" id="KW-1185">Reference proteome</keyword>
<dbReference type="AlphaFoldDB" id="A0A7G2CPN9"/>
<feature type="coiled-coil region" evidence="1">
    <location>
        <begin position="59"/>
        <end position="119"/>
    </location>
</feature>
<sequence length="311" mass="35444">MNNLIAALPRGSVPIKEYNQWKNSVDYSLGSLQASIDEMRDNGRTDTDVSSAGFLEIKLDKLVDQVELIQRQLQKVEATTRVKPAENETDLRRQFVSINETLTKRLEGVEEKISSLNGIYVTEQGFKSFVENEFNTFCEHCTNEVNQVRSSLSERCDEIKELQDSVVKKHDLQISQAPKEESEKSVSDNDVGNDLILFRDELENRMQKSEEVIESLLNVHQKLNEAVQGNYYTKQVLEERFENLWNSIISLVARKDDSEAVNKKLSGLQKLLSEEIDIQLKGLSSELNNTIAAKVSFAELQEILSRQLDDV</sequence>
<feature type="coiled-coil region" evidence="1">
    <location>
        <begin position="199"/>
        <end position="226"/>
    </location>
</feature>
<organism evidence="2 3">
    <name type="scientific">Angomonas deanei</name>
    <dbReference type="NCBI Taxonomy" id="59799"/>
    <lineage>
        <taxon>Eukaryota</taxon>
        <taxon>Discoba</taxon>
        <taxon>Euglenozoa</taxon>
        <taxon>Kinetoplastea</taxon>
        <taxon>Metakinetoplastina</taxon>
        <taxon>Trypanosomatida</taxon>
        <taxon>Trypanosomatidae</taxon>
        <taxon>Strigomonadinae</taxon>
        <taxon>Angomonas</taxon>
    </lineage>
</organism>
<name>A0A7G2CPN9_9TRYP</name>
<evidence type="ECO:0000313" key="3">
    <source>
        <dbReference type="Proteomes" id="UP000515908"/>
    </source>
</evidence>
<evidence type="ECO:0000256" key="1">
    <source>
        <dbReference type="SAM" id="Coils"/>
    </source>
</evidence>
<gene>
    <name evidence="2" type="ORF">ADEAN_000885100</name>
</gene>
<dbReference type="OrthoDB" id="272738at2759"/>
<reference evidence="2 3" key="1">
    <citation type="submission" date="2020-08" db="EMBL/GenBank/DDBJ databases">
        <authorList>
            <person name="Newling K."/>
            <person name="Davey J."/>
            <person name="Forrester S."/>
        </authorList>
    </citation>
    <scope>NUCLEOTIDE SEQUENCE [LARGE SCALE GENOMIC DNA]</scope>
    <source>
        <strain evidence="3">Crithidia deanei Carvalho (ATCC PRA-265)</strain>
    </source>
</reference>
<evidence type="ECO:0000313" key="2">
    <source>
        <dbReference type="EMBL" id="CAD2221319.1"/>
    </source>
</evidence>
<protein>
    <submittedName>
        <fullName evidence="2">Uncharacterized protein</fullName>
    </submittedName>
</protein>